<gene>
    <name evidence="2" type="ORF">FEZ51_02025</name>
</gene>
<feature type="coiled-coil region" evidence="1">
    <location>
        <begin position="1"/>
        <end position="28"/>
    </location>
</feature>
<dbReference type="AlphaFoldDB" id="A0A5R9BXQ5"/>
<organism evidence="2 3">
    <name type="scientific">Pediococcus stilesii</name>
    <dbReference type="NCBI Taxonomy" id="331679"/>
    <lineage>
        <taxon>Bacteria</taxon>
        <taxon>Bacillati</taxon>
        <taxon>Bacillota</taxon>
        <taxon>Bacilli</taxon>
        <taxon>Lactobacillales</taxon>
        <taxon>Lactobacillaceae</taxon>
        <taxon>Pediococcus</taxon>
    </lineage>
</organism>
<accession>A0A5R9BXQ5</accession>
<evidence type="ECO:0000256" key="1">
    <source>
        <dbReference type="SAM" id="Coils"/>
    </source>
</evidence>
<keyword evidence="1" id="KW-0175">Coiled coil</keyword>
<comment type="caution">
    <text evidence="2">The sequence shown here is derived from an EMBL/GenBank/DDBJ whole genome shotgun (WGS) entry which is preliminary data.</text>
</comment>
<dbReference type="InterPro" id="IPR054052">
    <property type="entry name" value="Y16Q-like"/>
</dbReference>
<protein>
    <submittedName>
        <fullName evidence="2">Uncharacterized protein</fullName>
    </submittedName>
</protein>
<proteinExistence type="predicted"/>
<dbReference type="Proteomes" id="UP000305541">
    <property type="component" value="Unassembled WGS sequence"/>
</dbReference>
<dbReference type="EMBL" id="VBTH01000002">
    <property type="protein sequence ID" value="TLQ05459.1"/>
    <property type="molecule type" value="Genomic_DNA"/>
</dbReference>
<dbReference type="Pfam" id="PF21825">
    <property type="entry name" value="crAss001_48"/>
    <property type="match status" value="1"/>
</dbReference>
<evidence type="ECO:0000313" key="3">
    <source>
        <dbReference type="Proteomes" id="UP000305541"/>
    </source>
</evidence>
<name>A0A5R9BXQ5_9LACO</name>
<sequence>MKDNKTVIDELKIEKADLDEKVENLYNFLDKPERCSELPSRQLYLLQEQYHYMTTYLLILNERILNLNGIEYGKGEK</sequence>
<evidence type="ECO:0000313" key="2">
    <source>
        <dbReference type="EMBL" id="TLQ05459.1"/>
    </source>
</evidence>
<reference evidence="2 3" key="1">
    <citation type="submission" date="2019-05" db="EMBL/GenBank/DDBJ databases">
        <title>The metagenome of a microbial culture collection derived from dairy environment covers the genomic content of the human microbiome.</title>
        <authorList>
            <person name="Roder T."/>
            <person name="Wuthrich D."/>
            <person name="Sattari Z."/>
            <person name="Von Ah U."/>
            <person name="Bar C."/>
            <person name="Ronchi F."/>
            <person name="Macpherson A.J."/>
            <person name="Ganal-Vonarburg S.C."/>
            <person name="Bruggmann R."/>
            <person name="Vergeres G."/>
        </authorList>
    </citation>
    <scope>NUCLEOTIDE SEQUENCE [LARGE SCALE GENOMIC DNA]</scope>
    <source>
        <strain evidence="2 3">FAM 18815</strain>
    </source>
</reference>
<dbReference type="RefSeq" id="WP_138473803.1">
    <property type="nucleotide sequence ID" value="NZ_VBTH01000002.1"/>
</dbReference>